<organism evidence="2 3">
    <name type="scientific">Iris pallida</name>
    <name type="common">Sweet iris</name>
    <dbReference type="NCBI Taxonomy" id="29817"/>
    <lineage>
        <taxon>Eukaryota</taxon>
        <taxon>Viridiplantae</taxon>
        <taxon>Streptophyta</taxon>
        <taxon>Embryophyta</taxon>
        <taxon>Tracheophyta</taxon>
        <taxon>Spermatophyta</taxon>
        <taxon>Magnoliopsida</taxon>
        <taxon>Liliopsida</taxon>
        <taxon>Asparagales</taxon>
        <taxon>Iridaceae</taxon>
        <taxon>Iridoideae</taxon>
        <taxon>Irideae</taxon>
        <taxon>Iris</taxon>
    </lineage>
</organism>
<reference evidence="2" key="2">
    <citation type="submission" date="2023-04" db="EMBL/GenBank/DDBJ databases">
        <authorList>
            <person name="Bruccoleri R.E."/>
            <person name="Oakeley E.J."/>
            <person name="Faust A.-M."/>
            <person name="Dessus-Babus S."/>
            <person name="Altorfer M."/>
            <person name="Burckhardt D."/>
            <person name="Oertli M."/>
            <person name="Naumann U."/>
            <person name="Petersen F."/>
            <person name="Wong J."/>
        </authorList>
    </citation>
    <scope>NUCLEOTIDE SEQUENCE</scope>
    <source>
        <strain evidence="2">GSM-AAB239-AS_SAM_17_03QT</strain>
        <tissue evidence="2">Leaf</tissue>
    </source>
</reference>
<feature type="region of interest" description="Disordered" evidence="1">
    <location>
        <begin position="18"/>
        <end position="93"/>
    </location>
</feature>
<gene>
    <name evidence="2" type="ORF">M6B38_177215</name>
</gene>
<sequence length="93" mass="9859">MGGPRSAGWRGFVEGFLDQSRSGRRWGTAPVWRGRRRRTSPEKTSVGSAGAGDHRQRWQEGRSRVADHLGKTPAGVGGSSTGSPSATLGGRRG</sequence>
<feature type="compositionally biased region" description="Basic and acidic residues" evidence="1">
    <location>
        <begin position="52"/>
        <end position="70"/>
    </location>
</feature>
<reference evidence="2" key="1">
    <citation type="journal article" date="2023" name="GigaByte">
        <title>Genome assembly of the bearded iris, Iris pallida Lam.</title>
        <authorList>
            <person name="Bruccoleri R.E."/>
            <person name="Oakeley E.J."/>
            <person name="Faust A.M.E."/>
            <person name="Altorfer M."/>
            <person name="Dessus-Babus S."/>
            <person name="Burckhardt D."/>
            <person name="Oertli M."/>
            <person name="Naumann U."/>
            <person name="Petersen F."/>
            <person name="Wong J."/>
        </authorList>
    </citation>
    <scope>NUCLEOTIDE SEQUENCE</scope>
    <source>
        <strain evidence="2">GSM-AAB239-AS_SAM_17_03QT</strain>
    </source>
</reference>
<evidence type="ECO:0000313" key="3">
    <source>
        <dbReference type="Proteomes" id="UP001140949"/>
    </source>
</evidence>
<accession>A0AAX6EQ22</accession>
<proteinExistence type="predicted"/>
<comment type="caution">
    <text evidence="2">The sequence shown here is derived from an EMBL/GenBank/DDBJ whole genome shotgun (WGS) entry which is preliminary data.</text>
</comment>
<keyword evidence="3" id="KW-1185">Reference proteome</keyword>
<evidence type="ECO:0000256" key="1">
    <source>
        <dbReference type="SAM" id="MobiDB-lite"/>
    </source>
</evidence>
<dbReference type="AlphaFoldDB" id="A0AAX6EQ22"/>
<protein>
    <submittedName>
        <fullName evidence="2">3-isopropylmalate dehydratase small subunit 2 isoform X1</fullName>
    </submittedName>
</protein>
<evidence type="ECO:0000313" key="2">
    <source>
        <dbReference type="EMBL" id="KAJ6806038.1"/>
    </source>
</evidence>
<dbReference type="EMBL" id="JANAVB010035018">
    <property type="protein sequence ID" value="KAJ6806038.1"/>
    <property type="molecule type" value="Genomic_DNA"/>
</dbReference>
<dbReference type="Proteomes" id="UP001140949">
    <property type="component" value="Unassembled WGS sequence"/>
</dbReference>
<name>A0AAX6EQ22_IRIPA</name>